<evidence type="ECO:0008006" key="3">
    <source>
        <dbReference type="Google" id="ProtNLM"/>
    </source>
</evidence>
<evidence type="ECO:0000313" key="2">
    <source>
        <dbReference type="Proteomes" id="UP000622475"/>
    </source>
</evidence>
<organism evidence="1 2">
    <name type="scientific">Mucilaginibacter myungsuensis</name>
    <dbReference type="NCBI Taxonomy" id="649104"/>
    <lineage>
        <taxon>Bacteria</taxon>
        <taxon>Pseudomonadati</taxon>
        <taxon>Bacteroidota</taxon>
        <taxon>Sphingobacteriia</taxon>
        <taxon>Sphingobacteriales</taxon>
        <taxon>Sphingobacteriaceae</taxon>
        <taxon>Mucilaginibacter</taxon>
    </lineage>
</organism>
<keyword evidence="2" id="KW-1185">Reference proteome</keyword>
<dbReference type="EMBL" id="JADFFL010000001">
    <property type="protein sequence ID" value="MBE9660253.1"/>
    <property type="molecule type" value="Genomic_DNA"/>
</dbReference>
<dbReference type="SUPFAM" id="SSF49464">
    <property type="entry name" value="Carboxypeptidase regulatory domain-like"/>
    <property type="match status" value="1"/>
</dbReference>
<dbReference type="Proteomes" id="UP000622475">
    <property type="component" value="Unassembled WGS sequence"/>
</dbReference>
<sequence>MNRPALYKYSIIQRVILVSVMVLFANTAFSQRIPGIVLVDKKPVIGATIRDLNAKFSVISDKDGKFAAKFKEGDSILTSYVGSKTDTTIFKGQPSLAIRLEPESNVLKQVVIKDHKLSPLEKLKNKQEEYRQIYRKGNDRILTSVGFGFAVSIDGIYSALSKEGKDARRLQKVFVKDYESSVVDSRFTKSLVAETTGYQGKQLDTFYFDTRPDYQFIKSASDYDIIQYIQKKAKEYIFPKDSAAVNAVASPAKQ</sequence>
<evidence type="ECO:0000313" key="1">
    <source>
        <dbReference type="EMBL" id="MBE9660253.1"/>
    </source>
</evidence>
<accession>A0A929KTR3</accession>
<reference evidence="1" key="1">
    <citation type="submission" date="2020-10" db="EMBL/GenBank/DDBJ databases">
        <title>Mucilaginibacter mali sp. nov., isolated from rhizosphere soil of apple orchard.</title>
        <authorList>
            <person name="Lee J.-S."/>
            <person name="Kim H.S."/>
            <person name="Kim J.-S."/>
        </authorList>
    </citation>
    <scope>NUCLEOTIDE SEQUENCE</scope>
    <source>
        <strain evidence="1">KCTC 22746</strain>
    </source>
</reference>
<dbReference type="InterPro" id="IPR008969">
    <property type="entry name" value="CarboxyPept-like_regulatory"/>
</dbReference>
<name>A0A929KTR3_9SPHI</name>
<proteinExistence type="predicted"/>
<dbReference type="RefSeq" id="WP_194109461.1">
    <property type="nucleotide sequence ID" value="NZ_JADFFL010000001.1"/>
</dbReference>
<comment type="caution">
    <text evidence="1">The sequence shown here is derived from an EMBL/GenBank/DDBJ whole genome shotgun (WGS) entry which is preliminary data.</text>
</comment>
<dbReference type="AlphaFoldDB" id="A0A929KTR3"/>
<protein>
    <recommendedName>
        <fullName evidence="3">Carboxypeptidase-like protein</fullName>
    </recommendedName>
</protein>
<gene>
    <name evidence="1" type="ORF">IRJ16_00005</name>
</gene>